<evidence type="ECO:0000256" key="2">
    <source>
        <dbReference type="SAM" id="Phobius"/>
    </source>
</evidence>
<dbReference type="OrthoDB" id="3943049at2759"/>
<name>A0A8E5HT58_USTVR</name>
<dbReference type="EMBL" id="CP072756">
    <property type="protein sequence ID" value="QUC21071.1"/>
    <property type="molecule type" value="Genomic_DNA"/>
</dbReference>
<proteinExistence type="predicted"/>
<dbReference type="KEGG" id="uvi:66066091"/>
<dbReference type="Proteomes" id="UP000027002">
    <property type="component" value="Chromosome 4"/>
</dbReference>
<dbReference type="GeneID" id="66066091"/>
<reference evidence="3" key="1">
    <citation type="submission" date="2020-03" db="EMBL/GenBank/DDBJ databases">
        <title>A mixture of massive structural variations and highly conserved coding sequences in Ustilaginoidea virens genome.</title>
        <authorList>
            <person name="Zhang K."/>
            <person name="Zhao Z."/>
            <person name="Zhang Z."/>
            <person name="Li Y."/>
            <person name="Hsiang T."/>
            <person name="Sun W."/>
        </authorList>
    </citation>
    <scope>NUCLEOTIDE SEQUENCE</scope>
    <source>
        <strain evidence="3">UV-8b</strain>
    </source>
</reference>
<evidence type="ECO:0000313" key="4">
    <source>
        <dbReference type="Proteomes" id="UP000027002"/>
    </source>
</evidence>
<feature type="region of interest" description="Disordered" evidence="1">
    <location>
        <begin position="54"/>
        <end position="75"/>
    </location>
</feature>
<evidence type="ECO:0000313" key="3">
    <source>
        <dbReference type="EMBL" id="QUC21071.1"/>
    </source>
</evidence>
<protein>
    <submittedName>
        <fullName evidence="3">Uncharacterized protein</fullName>
    </submittedName>
</protein>
<accession>A0A8E5HT58</accession>
<gene>
    <name evidence="3" type="ORF">UV8b_05314</name>
</gene>
<sequence length="75" mass="8395">MAKFDWLTSVGATREAVAVLNDQPNLLVDLVLVLIGLGLQCLLVWYIHYATMKPEQKEKRRKPATDNPMGAQGRT</sequence>
<dbReference type="RefSeq" id="XP_042998744.1">
    <property type="nucleotide sequence ID" value="XM_043142811.1"/>
</dbReference>
<dbReference type="AlphaFoldDB" id="A0A8E5HT58"/>
<keyword evidence="4" id="KW-1185">Reference proteome</keyword>
<keyword evidence="2" id="KW-0812">Transmembrane</keyword>
<feature type="transmembrane region" description="Helical" evidence="2">
    <location>
        <begin position="30"/>
        <end position="52"/>
    </location>
</feature>
<evidence type="ECO:0000256" key="1">
    <source>
        <dbReference type="SAM" id="MobiDB-lite"/>
    </source>
</evidence>
<keyword evidence="2" id="KW-1133">Transmembrane helix</keyword>
<organism evidence="3 4">
    <name type="scientific">Ustilaginoidea virens</name>
    <name type="common">Rice false smut fungus</name>
    <name type="synonym">Villosiclava virens</name>
    <dbReference type="NCBI Taxonomy" id="1159556"/>
    <lineage>
        <taxon>Eukaryota</taxon>
        <taxon>Fungi</taxon>
        <taxon>Dikarya</taxon>
        <taxon>Ascomycota</taxon>
        <taxon>Pezizomycotina</taxon>
        <taxon>Sordariomycetes</taxon>
        <taxon>Hypocreomycetidae</taxon>
        <taxon>Hypocreales</taxon>
        <taxon>Clavicipitaceae</taxon>
        <taxon>Ustilaginoidea</taxon>
    </lineage>
</organism>
<keyword evidence="2" id="KW-0472">Membrane</keyword>